<dbReference type="InterPro" id="IPR052895">
    <property type="entry name" value="HetReg/Transcr_Mod"/>
</dbReference>
<protein>
    <submittedName>
        <fullName evidence="2">Putative Heterokaryon incompatibility protein 6, OR allele</fullName>
    </submittedName>
</protein>
<dbReference type="PANTHER" id="PTHR24148">
    <property type="entry name" value="ANKYRIN REPEAT DOMAIN-CONTAINING PROTEIN 39 HOMOLOG-RELATED"/>
    <property type="match status" value="1"/>
</dbReference>
<dbReference type="PANTHER" id="PTHR24148:SF73">
    <property type="entry name" value="HET DOMAIN PROTEIN (AFU_ORTHOLOGUE AFUA_8G01020)"/>
    <property type="match status" value="1"/>
</dbReference>
<dbReference type="EMBL" id="AGUE01000192">
    <property type="protein sequence ID" value="EHK97496.1"/>
    <property type="molecule type" value="Genomic_DNA"/>
</dbReference>
<dbReference type="AlphaFoldDB" id="H0EVG4"/>
<keyword evidence="3" id="KW-1185">Reference proteome</keyword>
<dbReference type="OrthoDB" id="2157530at2759"/>
<evidence type="ECO:0000313" key="2">
    <source>
        <dbReference type="EMBL" id="EHK97496.1"/>
    </source>
</evidence>
<accession>H0EVG4</accession>
<sequence length="360" mass="40310">MTLESFDIDNMPPYLAMSHVWSESLFPVSHLANSEVDISDGLIMLETVLETYKELSQIEYCWTDTWCIDQNDPEDKYQQIPQMGRIYQNAVAAVVTVRHQFSFDQAYWDEIVGELEAAFDFMNDIDIEFLPKAAALYKLPRISKLLEKAALVLSEFNNLTWMKRVWTAQEYLLAARVICIGEDLRPFYLKPEHARMVMLICASDSGNIHQGVQATPLLGPVSLSPIGTLTFSAYLAGTCTILHSFPFVADFPQPADLVASVNGDLHLMTLVCEALTIGIQTAAETRKYAKDLCAAYHHARRHPSRRPKHVPHVQFNNSHAGPAHLALIKSPLKTTPVIFWSAADLPEGRLIAVDLNAQVA</sequence>
<comment type="caution">
    <text evidence="2">The sequence shown here is derived from an EMBL/GenBank/DDBJ whole genome shotgun (WGS) entry which is preliminary data.</text>
</comment>
<name>H0EVG4_GLAL7</name>
<evidence type="ECO:0000259" key="1">
    <source>
        <dbReference type="Pfam" id="PF06985"/>
    </source>
</evidence>
<gene>
    <name evidence="2" type="ORF">M7I_6762</name>
</gene>
<organism evidence="2 3">
    <name type="scientific">Glarea lozoyensis (strain ATCC 74030 / MF5533)</name>
    <dbReference type="NCBI Taxonomy" id="1104152"/>
    <lineage>
        <taxon>Eukaryota</taxon>
        <taxon>Fungi</taxon>
        <taxon>Dikarya</taxon>
        <taxon>Ascomycota</taxon>
        <taxon>Pezizomycotina</taxon>
        <taxon>Leotiomycetes</taxon>
        <taxon>Helotiales</taxon>
        <taxon>Helotiaceae</taxon>
        <taxon>Glarea</taxon>
    </lineage>
</organism>
<dbReference type="HOGENOM" id="CLU_769562_0_0_1"/>
<dbReference type="InterPro" id="IPR010730">
    <property type="entry name" value="HET"/>
</dbReference>
<proteinExistence type="predicted"/>
<dbReference type="InParanoid" id="H0EVG4"/>
<reference evidence="2 3" key="1">
    <citation type="journal article" date="2012" name="Eukaryot. Cell">
        <title>Genome sequence of the fungus Glarea lozoyensis: the first genome sequence of a species from the Helotiaceae family.</title>
        <authorList>
            <person name="Youssar L."/>
            <person name="Gruening B.A."/>
            <person name="Erxleben A."/>
            <person name="Guenther S."/>
            <person name="Huettel W."/>
        </authorList>
    </citation>
    <scope>NUCLEOTIDE SEQUENCE [LARGE SCALE GENOMIC DNA]</scope>
    <source>
        <strain evidence="3">ATCC 74030 / MF5533</strain>
    </source>
</reference>
<dbReference type="Proteomes" id="UP000005446">
    <property type="component" value="Unassembled WGS sequence"/>
</dbReference>
<feature type="domain" description="Heterokaryon incompatibility" evidence="1">
    <location>
        <begin position="14"/>
        <end position="170"/>
    </location>
</feature>
<evidence type="ECO:0000313" key="3">
    <source>
        <dbReference type="Proteomes" id="UP000005446"/>
    </source>
</evidence>
<dbReference type="Pfam" id="PF06985">
    <property type="entry name" value="HET"/>
    <property type="match status" value="1"/>
</dbReference>